<dbReference type="AlphaFoldDB" id="A0A0G1INH6"/>
<dbReference type="InterPro" id="IPR006224">
    <property type="entry name" value="PsdUridine_synth_RluA-like_CS"/>
</dbReference>
<dbReference type="GO" id="GO:0000455">
    <property type="term" value="P:enzyme-directed rRNA pseudouridine synthesis"/>
    <property type="evidence" value="ECO:0007669"/>
    <property type="project" value="TreeGrafter"/>
</dbReference>
<dbReference type="Gene3D" id="3.30.2350.10">
    <property type="entry name" value="Pseudouridine synthase"/>
    <property type="match status" value="1"/>
</dbReference>
<dbReference type="GO" id="GO:0003723">
    <property type="term" value="F:RNA binding"/>
    <property type="evidence" value="ECO:0007669"/>
    <property type="project" value="InterPro"/>
</dbReference>
<dbReference type="Pfam" id="PF00849">
    <property type="entry name" value="PseudoU_synth_2"/>
    <property type="match status" value="1"/>
</dbReference>
<comment type="similarity">
    <text evidence="1 4">Belongs to the pseudouridine synthase RluA family.</text>
</comment>
<dbReference type="PANTHER" id="PTHR21600:SF44">
    <property type="entry name" value="RIBOSOMAL LARGE SUBUNIT PSEUDOURIDINE SYNTHASE D"/>
    <property type="match status" value="1"/>
</dbReference>
<dbReference type="CDD" id="cd02869">
    <property type="entry name" value="PseudoU_synth_RluA_like"/>
    <property type="match status" value="1"/>
</dbReference>
<proteinExistence type="inferred from homology"/>
<dbReference type="EMBL" id="LCHL01000012">
    <property type="protein sequence ID" value="KKT33347.1"/>
    <property type="molecule type" value="Genomic_DNA"/>
</dbReference>
<evidence type="ECO:0000256" key="2">
    <source>
        <dbReference type="ARBA" id="ARBA00023235"/>
    </source>
</evidence>
<name>A0A0G1INH6_9BACT</name>
<dbReference type="PANTHER" id="PTHR21600">
    <property type="entry name" value="MITOCHONDRIAL RNA PSEUDOURIDINE SYNTHASE"/>
    <property type="match status" value="1"/>
</dbReference>
<evidence type="ECO:0000313" key="6">
    <source>
        <dbReference type="EMBL" id="KKT33347.1"/>
    </source>
</evidence>
<gene>
    <name evidence="6" type="ORF">UW21_C0012G0007</name>
</gene>
<comment type="function">
    <text evidence="4">Responsible for synthesis of pseudouridine from uracil.</text>
</comment>
<dbReference type="SUPFAM" id="SSF55120">
    <property type="entry name" value="Pseudouridine synthase"/>
    <property type="match status" value="1"/>
</dbReference>
<comment type="catalytic activity">
    <reaction evidence="4">
        <text>a uridine in RNA = a pseudouridine in RNA</text>
        <dbReference type="Rhea" id="RHEA:48348"/>
        <dbReference type="Rhea" id="RHEA-COMP:12068"/>
        <dbReference type="Rhea" id="RHEA-COMP:12069"/>
        <dbReference type="ChEBI" id="CHEBI:65314"/>
        <dbReference type="ChEBI" id="CHEBI:65315"/>
    </reaction>
</comment>
<evidence type="ECO:0000256" key="3">
    <source>
        <dbReference type="PIRSR" id="PIRSR606225-1"/>
    </source>
</evidence>
<dbReference type="InterPro" id="IPR006225">
    <property type="entry name" value="PsdUridine_synth_RluC/D"/>
</dbReference>
<dbReference type="NCBIfam" id="TIGR00005">
    <property type="entry name" value="rluA_subfam"/>
    <property type="match status" value="1"/>
</dbReference>
<evidence type="ECO:0000313" key="7">
    <source>
        <dbReference type="Proteomes" id="UP000034192"/>
    </source>
</evidence>
<dbReference type="InterPro" id="IPR020103">
    <property type="entry name" value="PsdUridine_synth_cat_dom_sf"/>
</dbReference>
<reference evidence="6 7" key="1">
    <citation type="journal article" date="2015" name="Nature">
        <title>rRNA introns, odd ribosomes, and small enigmatic genomes across a large radiation of phyla.</title>
        <authorList>
            <person name="Brown C.T."/>
            <person name="Hug L.A."/>
            <person name="Thomas B.C."/>
            <person name="Sharon I."/>
            <person name="Castelle C.J."/>
            <person name="Singh A."/>
            <person name="Wilkins M.J."/>
            <person name="Williams K.H."/>
            <person name="Banfield J.F."/>
        </authorList>
    </citation>
    <scope>NUCLEOTIDE SEQUENCE [LARGE SCALE GENOMIC DNA]</scope>
</reference>
<evidence type="ECO:0000259" key="5">
    <source>
        <dbReference type="Pfam" id="PF00849"/>
    </source>
</evidence>
<dbReference type="EC" id="5.4.99.-" evidence="4"/>
<keyword evidence="2 4" id="KW-0413">Isomerase</keyword>
<evidence type="ECO:0000256" key="4">
    <source>
        <dbReference type="RuleBase" id="RU362028"/>
    </source>
</evidence>
<dbReference type="InterPro" id="IPR050188">
    <property type="entry name" value="RluA_PseudoU_synthase"/>
</dbReference>
<comment type="caution">
    <text evidence="6">The sequence shown here is derived from an EMBL/GenBank/DDBJ whole genome shotgun (WGS) entry which is preliminary data.</text>
</comment>
<sequence length="244" mass="27916">MLSVKQKKKNNIPKKIFEDGDFLVINKPSSWITNSAATTKDQPVVQDWLAKNFKFETSSSKLYRSGIVHRLDKETSGLLLIAKTKEAFHNLQKQFKERRVAKKYRALVHGKVEMGEGEIKAPVGRLPWRRNRFGVLPGGREAATEYKVLENYETKEGKYSLLELFPKTGRTHQIRIHLKYLGHPIVGDTFYAGRKTARRDRVWCPRLFLHASEISFLHPKTGKRVSFESQLPADLGAVLTSLAK</sequence>
<dbReference type="GO" id="GO:0009982">
    <property type="term" value="F:pseudouridine synthase activity"/>
    <property type="evidence" value="ECO:0007669"/>
    <property type="project" value="InterPro"/>
</dbReference>
<feature type="domain" description="Pseudouridine synthase RsuA/RluA-like" evidence="5">
    <location>
        <begin position="21"/>
        <end position="179"/>
    </location>
</feature>
<dbReference type="GO" id="GO:0140098">
    <property type="term" value="F:catalytic activity, acting on RNA"/>
    <property type="evidence" value="ECO:0007669"/>
    <property type="project" value="UniProtKB-ARBA"/>
</dbReference>
<dbReference type="PROSITE" id="PS01129">
    <property type="entry name" value="PSI_RLU"/>
    <property type="match status" value="1"/>
</dbReference>
<organism evidence="6 7">
    <name type="scientific">Candidatus Woesebacteria bacterium GW2011_GWB1_44_11b</name>
    <dbReference type="NCBI Taxonomy" id="1618580"/>
    <lineage>
        <taxon>Bacteria</taxon>
        <taxon>Candidatus Woeseibacteriota</taxon>
    </lineage>
</organism>
<feature type="active site" evidence="3">
    <location>
        <position position="72"/>
    </location>
</feature>
<protein>
    <recommendedName>
        <fullName evidence="4">Pseudouridine synthase</fullName>
        <ecNumber evidence="4">5.4.99.-</ecNumber>
    </recommendedName>
</protein>
<evidence type="ECO:0000256" key="1">
    <source>
        <dbReference type="ARBA" id="ARBA00010876"/>
    </source>
</evidence>
<dbReference type="InterPro" id="IPR006145">
    <property type="entry name" value="PsdUridine_synth_RsuA/RluA"/>
</dbReference>
<dbReference type="Proteomes" id="UP000034192">
    <property type="component" value="Unassembled WGS sequence"/>
</dbReference>
<accession>A0A0G1INH6</accession>